<organism evidence="2 3">
    <name type="scientific">Paracholeplasma vituli</name>
    <dbReference type="NCBI Taxonomy" id="69473"/>
    <lineage>
        <taxon>Bacteria</taxon>
        <taxon>Bacillati</taxon>
        <taxon>Mycoplasmatota</taxon>
        <taxon>Mollicutes</taxon>
        <taxon>Acholeplasmatales</taxon>
        <taxon>Acholeplasmataceae</taxon>
        <taxon>Paracholeplasma</taxon>
    </lineage>
</organism>
<sequence length="161" mass="18248">MSLDEIKKKKLLYEALEFIAVLIMILGFVSFTFDPFIGVFGLGTGFGLSVYASKAFRNMSIDFKKTYIKKELEALVENAFYDPLSGFTSKAVYDTLLLKREDRFYSEDFLSGIVSGHEFRSSDIKLQDVRRSGKTTTVVTVFQGRFYEINLSEAQPPLSIS</sequence>
<protein>
    <submittedName>
        <fullName evidence="2">Uncharacterized protein</fullName>
    </submittedName>
</protein>
<dbReference type="EMBL" id="JAOEGN010000013">
    <property type="protein sequence ID" value="MCU0105368.1"/>
    <property type="molecule type" value="Genomic_DNA"/>
</dbReference>
<gene>
    <name evidence="2" type="ORF">N7603_06835</name>
</gene>
<name>A0ABT2Q0D1_9MOLU</name>
<dbReference type="Proteomes" id="UP001209076">
    <property type="component" value="Unassembled WGS sequence"/>
</dbReference>
<keyword evidence="1" id="KW-0472">Membrane</keyword>
<evidence type="ECO:0000256" key="1">
    <source>
        <dbReference type="SAM" id="Phobius"/>
    </source>
</evidence>
<keyword evidence="1" id="KW-0812">Transmembrane</keyword>
<comment type="caution">
    <text evidence="2">The sequence shown here is derived from an EMBL/GenBank/DDBJ whole genome shotgun (WGS) entry which is preliminary data.</text>
</comment>
<feature type="transmembrane region" description="Helical" evidence="1">
    <location>
        <begin position="12"/>
        <end position="31"/>
    </location>
</feature>
<proteinExistence type="predicted"/>
<accession>A0ABT2Q0D1</accession>
<evidence type="ECO:0000313" key="3">
    <source>
        <dbReference type="Proteomes" id="UP001209076"/>
    </source>
</evidence>
<feature type="transmembrane region" description="Helical" evidence="1">
    <location>
        <begin position="37"/>
        <end position="56"/>
    </location>
</feature>
<keyword evidence="3" id="KW-1185">Reference proteome</keyword>
<evidence type="ECO:0000313" key="2">
    <source>
        <dbReference type="EMBL" id="MCU0105368.1"/>
    </source>
</evidence>
<keyword evidence="1" id="KW-1133">Transmembrane helix</keyword>
<dbReference type="RefSeq" id="WP_262096673.1">
    <property type="nucleotide sequence ID" value="NZ_JAOEGN010000013.1"/>
</dbReference>
<reference evidence="3" key="1">
    <citation type="submission" date="2023-07" db="EMBL/GenBank/DDBJ databases">
        <title>Novel Mycoplasma species identified in domestic and wild animals.</title>
        <authorList>
            <person name="Volokhov D.V."/>
            <person name="Furtak V.A."/>
            <person name="Zagorodnyaya T.A."/>
        </authorList>
    </citation>
    <scope>NUCLEOTIDE SEQUENCE [LARGE SCALE GENOMIC DNA]</scope>
    <source>
        <strain evidence="3">92-19</strain>
    </source>
</reference>